<protein>
    <submittedName>
        <fullName evidence="1">Uncharacterized protein</fullName>
    </submittedName>
</protein>
<name>A0A024U8J6_9STRA</name>
<sequence length="104" mass="11786">MHRKHGLAVGVHRLHKLPVRSLYILRDVELSIGALNISRHKLQCAVWATDILSLMHHHGLHIRWNTKWLRRWPARGPSSFGAAIPTEAAAQNVSTTIVHGDFHL</sequence>
<evidence type="ECO:0000313" key="1">
    <source>
        <dbReference type="EMBL" id="ETW02535.1"/>
    </source>
</evidence>
<dbReference type="AlphaFoldDB" id="A0A024U8J6"/>
<organism evidence="1">
    <name type="scientific">Aphanomyces invadans</name>
    <dbReference type="NCBI Taxonomy" id="157072"/>
    <lineage>
        <taxon>Eukaryota</taxon>
        <taxon>Sar</taxon>
        <taxon>Stramenopiles</taxon>
        <taxon>Oomycota</taxon>
        <taxon>Saprolegniomycetes</taxon>
        <taxon>Saprolegniales</taxon>
        <taxon>Verrucalvaceae</taxon>
        <taxon>Aphanomyces</taxon>
    </lineage>
</organism>
<dbReference type="GeneID" id="20083071"/>
<dbReference type="RefSeq" id="XP_008869140.1">
    <property type="nucleotide sequence ID" value="XM_008870918.1"/>
</dbReference>
<accession>A0A024U8J6</accession>
<reference evidence="1" key="1">
    <citation type="submission" date="2013-12" db="EMBL/GenBank/DDBJ databases">
        <title>The Genome Sequence of Aphanomyces invadans NJM9701.</title>
        <authorList>
            <consortium name="The Broad Institute Genomics Platform"/>
            <person name="Russ C."/>
            <person name="Tyler B."/>
            <person name="van West P."/>
            <person name="Dieguez-Uribeondo J."/>
            <person name="Young S.K."/>
            <person name="Zeng Q."/>
            <person name="Gargeya S."/>
            <person name="Fitzgerald M."/>
            <person name="Abouelleil A."/>
            <person name="Alvarado L."/>
            <person name="Chapman S.B."/>
            <person name="Gainer-Dewar J."/>
            <person name="Goldberg J."/>
            <person name="Griggs A."/>
            <person name="Gujja S."/>
            <person name="Hansen M."/>
            <person name="Howarth C."/>
            <person name="Imamovic A."/>
            <person name="Ireland A."/>
            <person name="Larimer J."/>
            <person name="McCowan C."/>
            <person name="Murphy C."/>
            <person name="Pearson M."/>
            <person name="Poon T.W."/>
            <person name="Priest M."/>
            <person name="Roberts A."/>
            <person name="Saif S."/>
            <person name="Shea T."/>
            <person name="Sykes S."/>
            <person name="Wortman J."/>
            <person name="Nusbaum C."/>
            <person name="Birren B."/>
        </authorList>
    </citation>
    <scope>NUCLEOTIDE SEQUENCE [LARGE SCALE GENOMIC DNA]</scope>
    <source>
        <strain evidence="1">NJM9701</strain>
    </source>
</reference>
<dbReference type="VEuPathDB" id="FungiDB:H310_06021"/>
<gene>
    <name evidence="1" type="ORF">H310_06021</name>
</gene>
<proteinExistence type="predicted"/>
<dbReference type="EMBL" id="KI913961">
    <property type="protein sequence ID" value="ETW02535.1"/>
    <property type="molecule type" value="Genomic_DNA"/>
</dbReference>